<sequence>LILWIIKILDLTSVSSLVSVYQDTRN</sequence>
<gene>
    <name evidence="1" type="ORF">AVEN_29467_1</name>
</gene>
<feature type="non-terminal residue" evidence="1">
    <location>
        <position position="26"/>
    </location>
</feature>
<evidence type="ECO:0000313" key="2">
    <source>
        <dbReference type="Proteomes" id="UP000499080"/>
    </source>
</evidence>
<accession>A0A4Y2L3X7</accession>
<evidence type="ECO:0000313" key="1">
    <source>
        <dbReference type="EMBL" id="GBN09381.1"/>
    </source>
</evidence>
<dbReference type="AlphaFoldDB" id="A0A4Y2L3X7"/>
<dbReference type="EMBL" id="BGPR01005348">
    <property type="protein sequence ID" value="GBN09381.1"/>
    <property type="molecule type" value="Genomic_DNA"/>
</dbReference>
<comment type="caution">
    <text evidence="1">The sequence shown here is derived from an EMBL/GenBank/DDBJ whole genome shotgun (WGS) entry which is preliminary data.</text>
</comment>
<protein>
    <submittedName>
        <fullName evidence="1">Uncharacterized protein</fullName>
    </submittedName>
</protein>
<name>A0A4Y2L3X7_ARAVE</name>
<feature type="non-terminal residue" evidence="1">
    <location>
        <position position="1"/>
    </location>
</feature>
<proteinExistence type="predicted"/>
<keyword evidence="2" id="KW-1185">Reference proteome</keyword>
<reference evidence="1 2" key="1">
    <citation type="journal article" date="2019" name="Sci. Rep.">
        <title>Orb-weaving spider Araneus ventricosus genome elucidates the spidroin gene catalogue.</title>
        <authorList>
            <person name="Kono N."/>
            <person name="Nakamura H."/>
            <person name="Ohtoshi R."/>
            <person name="Moran D.A.P."/>
            <person name="Shinohara A."/>
            <person name="Yoshida Y."/>
            <person name="Fujiwara M."/>
            <person name="Mori M."/>
            <person name="Tomita M."/>
            <person name="Arakawa K."/>
        </authorList>
    </citation>
    <scope>NUCLEOTIDE SEQUENCE [LARGE SCALE GENOMIC DNA]</scope>
</reference>
<dbReference type="Proteomes" id="UP000499080">
    <property type="component" value="Unassembled WGS sequence"/>
</dbReference>
<organism evidence="1 2">
    <name type="scientific">Araneus ventricosus</name>
    <name type="common">Orbweaver spider</name>
    <name type="synonym">Epeira ventricosa</name>
    <dbReference type="NCBI Taxonomy" id="182803"/>
    <lineage>
        <taxon>Eukaryota</taxon>
        <taxon>Metazoa</taxon>
        <taxon>Ecdysozoa</taxon>
        <taxon>Arthropoda</taxon>
        <taxon>Chelicerata</taxon>
        <taxon>Arachnida</taxon>
        <taxon>Araneae</taxon>
        <taxon>Araneomorphae</taxon>
        <taxon>Entelegynae</taxon>
        <taxon>Araneoidea</taxon>
        <taxon>Araneidae</taxon>
        <taxon>Araneus</taxon>
    </lineage>
</organism>